<evidence type="ECO:0000256" key="4">
    <source>
        <dbReference type="ARBA" id="ARBA00023004"/>
    </source>
</evidence>
<keyword evidence="5" id="KW-0411">Iron-sulfur</keyword>
<evidence type="ECO:0000313" key="6">
    <source>
        <dbReference type="EMBL" id="MFC0318087.1"/>
    </source>
</evidence>
<dbReference type="InterPro" id="IPR039650">
    <property type="entry name" value="HdrA-like"/>
</dbReference>
<dbReference type="Gene3D" id="3.50.50.60">
    <property type="entry name" value="FAD/NAD(P)-binding domain"/>
    <property type="match status" value="1"/>
</dbReference>
<organism evidence="6 7">
    <name type="scientific">Olivibacter oleidegradans</name>
    <dbReference type="NCBI Taxonomy" id="760123"/>
    <lineage>
        <taxon>Bacteria</taxon>
        <taxon>Pseudomonadati</taxon>
        <taxon>Bacteroidota</taxon>
        <taxon>Sphingobacteriia</taxon>
        <taxon>Sphingobacteriales</taxon>
        <taxon>Sphingobacteriaceae</taxon>
        <taxon>Olivibacter</taxon>
    </lineage>
</organism>
<accession>A0ABV6HGU4</accession>
<keyword evidence="4" id="KW-0408">Iron</keyword>
<name>A0ABV6HGU4_9SPHI</name>
<dbReference type="EMBL" id="JBHLWO010000001">
    <property type="protein sequence ID" value="MFC0318087.1"/>
    <property type="molecule type" value="Genomic_DNA"/>
</dbReference>
<evidence type="ECO:0000256" key="5">
    <source>
        <dbReference type="ARBA" id="ARBA00023014"/>
    </source>
</evidence>
<evidence type="ECO:0000313" key="7">
    <source>
        <dbReference type="Proteomes" id="UP001589774"/>
    </source>
</evidence>
<dbReference type="SUPFAM" id="SSF51905">
    <property type="entry name" value="FAD/NAD(P)-binding domain"/>
    <property type="match status" value="1"/>
</dbReference>
<sequence length="764" mass="85502">MKFKEEFVAAGRNKYVEVLKADLVITGGGLSGVCAAITAARKGSKVVLVQDRPVLGGNASSEIRLWILGATSHMGNNNRWSREGGVVDELLVENTYRNPEGNPVILDMILLDKVAQEPNITLLLNTMVYEVEKDGPDHISALKAFCSQNSIEYQLQAPLFCDASGDGIVGFLAGAAFRMGAESKEEFGELMAPGAVYGELLGHSLYFYSKDVGKPVKFIPPSFAMDVTKEIPRFRNFNAKEFGCKLWWVEHGGRMDTVHDSEKIKWDLWKIVYGVWDYIKNSGNFPEADTMTLEWVGAIPGKRESRRFEGDYMLTQQDLVEQRKHEDAVAYGGWSIDLHPADGVFGENNACDQWHSKGVFQIPYRCLYSRNIKNLFLAGRIISVSHVAFGATRVMATSAYVGEAVGMAAVLCRQFELNPAALLQEKKIDTLQRELIKIGHYIPHIKQADPLDLMQQASINASSVWEFNGFDAIDVQWKPLFIAAAQLLPIPSGRCPSFKITVKATRNTTLVVELRKSSRIGNFTPDMLLTSQTFDLNEGEQLLELTFDLTLVDPTYVFLVFKDNPNILLPYTEQRATGLVAVFNGVNKAVSNYGKQIPPLNMGVDTFEFWCPARRPEGQNILLSVSKGLHIFDPRFLINGVDRPTVRSNAWVADPTDPNPSIEIVWNKKQRISKLVLFFDTDFDHPMESVLMTHPERVMPFCVRAYKILDDKGNTIYEKQDNFQTINAILFDGSVETEKLIVSMAHPSNNVPAALFGIRCYAQR</sequence>
<keyword evidence="2" id="KW-0479">Metal-binding</keyword>
<proteinExistence type="predicted"/>
<keyword evidence="7" id="KW-1185">Reference proteome</keyword>
<dbReference type="PANTHER" id="PTHR43498:SF1">
    <property type="entry name" value="COB--COM HETERODISULFIDE REDUCTASE IRON-SULFUR SUBUNIT A"/>
    <property type="match status" value="1"/>
</dbReference>
<keyword evidence="1" id="KW-0004">4Fe-4S</keyword>
<evidence type="ECO:0000256" key="2">
    <source>
        <dbReference type="ARBA" id="ARBA00022723"/>
    </source>
</evidence>
<dbReference type="RefSeq" id="WP_130856179.1">
    <property type="nucleotide sequence ID" value="NZ_JBHLWO010000001.1"/>
</dbReference>
<comment type="caution">
    <text evidence="6">The sequence shown here is derived from an EMBL/GenBank/DDBJ whole genome shotgun (WGS) entry which is preliminary data.</text>
</comment>
<protein>
    <submittedName>
        <fullName evidence="6">FAD-dependent oxidoreductase</fullName>
        <ecNumber evidence="6">1.-.-.-</ecNumber>
    </submittedName>
</protein>
<keyword evidence="3 6" id="KW-0560">Oxidoreductase</keyword>
<dbReference type="Proteomes" id="UP001589774">
    <property type="component" value="Unassembled WGS sequence"/>
</dbReference>
<reference evidence="6 7" key="1">
    <citation type="submission" date="2024-09" db="EMBL/GenBank/DDBJ databases">
        <authorList>
            <person name="Sun Q."/>
            <person name="Mori K."/>
        </authorList>
    </citation>
    <scope>NUCLEOTIDE SEQUENCE [LARGE SCALE GENOMIC DNA]</scope>
    <source>
        <strain evidence="6 7">CCM 7765</strain>
    </source>
</reference>
<gene>
    <name evidence="6" type="ORF">ACFFI0_07190</name>
</gene>
<evidence type="ECO:0000256" key="1">
    <source>
        <dbReference type="ARBA" id="ARBA00022485"/>
    </source>
</evidence>
<evidence type="ECO:0000256" key="3">
    <source>
        <dbReference type="ARBA" id="ARBA00023002"/>
    </source>
</evidence>
<dbReference type="Pfam" id="PF12831">
    <property type="entry name" value="FAD_oxidored"/>
    <property type="match status" value="1"/>
</dbReference>
<dbReference type="InterPro" id="IPR036188">
    <property type="entry name" value="FAD/NAD-bd_sf"/>
</dbReference>
<dbReference type="EC" id="1.-.-.-" evidence="6"/>
<dbReference type="PANTHER" id="PTHR43498">
    <property type="entry name" value="FERREDOXIN:COB-COM HETERODISULFIDE REDUCTASE SUBUNIT A"/>
    <property type="match status" value="1"/>
</dbReference>
<dbReference type="GO" id="GO:0016491">
    <property type="term" value="F:oxidoreductase activity"/>
    <property type="evidence" value="ECO:0007669"/>
    <property type="project" value="UniProtKB-KW"/>
</dbReference>